<dbReference type="GO" id="GO:0030971">
    <property type="term" value="F:receptor tyrosine kinase binding"/>
    <property type="evidence" value="ECO:0007669"/>
    <property type="project" value="TreeGrafter"/>
</dbReference>
<dbReference type="Gene3D" id="2.30.30.40">
    <property type="entry name" value="SH3 Domains"/>
    <property type="match status" value="1"/>
</dbReference>
<gene>
    <name evidence="7" type="ORF">PMAYCL1PPCAC_29331</name>
</gene>
<proteinExistence type="predicted"/>
<dbReference type="Proteomes" id="UP001328107">
    <property type="component" value="Unassembled WGS sequence"/>
</dbReference>
<dbReference type="GO" id="GO:0007167">
    <property type="term" value="P:enzyme-linked receptor protein signaling pathway"/>
    <property type="evidence" value="ECO:0007669"/>
    <property type="project" value="TreeGrafter"/>
</dbReference>
<comment type="caution">
    <text evidence="7">The sequence shown here is derived from an EMBL/GenBank/DDBJ whole genome shotgun (WGS) entry which is preliminary data.</text>
</comment>
<dbReference type="InterPro" id="IPR036028">
    <property type="entry name" value="SH3-like_dom_sf"/>
</dbReference>
<reference evidence="8" key="1">
    <citation type="submission" date="2022-10" db="EMBL/GenBank/DDBJ databases">
        <title>Genome assembly of Pristionchus species.</title>
        <authorList>
            <person name="Yoshida K."/>
            <person name="Sommer R.J."/>
        </authorList>
    </citation>
    <scope>NUCLEOTIDE SEQUENCE [LARGE SCALE GENOMIC DNA]</scope>
    <source>
        <strain evidence="8">RS5460</strain>
    </source>
</reference>
<dbReference type="InterPro" id="IPR001452">
    <property type="entry name" value="SH3_domain"/>
</dbReference>
<dbReference type="GO" id="GO:0035591">
    <property type="term" value="F:signaling adaptor activity"/>
    <property type="evidence" value="ECO:0007669"/>
    <property type="project" value="TreeGrafter"/>
</dbReference>
<dbReference type="PRINTS" id="PR00401">
    <property type="entry name" value="SH2DOMAIN"/>
</dbReference>
<dbReference type="PRINTS" id="PR00452">
    <property type="entry name" value="SH3DOMAIN"/>
</dbReference>
<dbReference type="AlphaFoldDB" id="A0AAN5D998"/>
<protein>
    <submittedName>
        <fullName evidence="7">Uncharacterized protein</fullName>
    </submittedName>
</protein>
<evidence type="ECO:0000256" key="4">
    <source>
        <dbReference type="PROSITE-ProRule" id="PRU00192"/>
    </source>
</evidence>
<dbReference type="SUPFAM" id="SSF50044">
    <property type="entry name" value="SH3-domain"/>
    <property type="match status" value="1"/>
</dbReference>
<evidence type="ECO:0000259" key="6">
    <source>
        <dbReference type="PROSITE" id="PS50002"/>
    </source>
</evidence>
<accession>A0AAN5D998</accession>
<evidence type="ECO:0000256" key="2">
    <source>
        <dbReference type="ARBA" id="ARBA00022999"/>
    </source>
</evidence>
<organism evidence="7 8">
    <name type="scientific">Pristionchus mayeri</name>
    <dbReference type="NCBI Taxonomy" id="1317129"/>
    <lineage>
        <taxon>Eukaryota</taxon>
        <taxon>Metazoa</taxon>
        <taxon>Ecdysozoa</taxon>
        <taxon>Nematoda</taxon>
        <taxon>Chromadorea</taxon>
        <taxon>Rhabditida</taxon>
        <taxon>Rhabditina</taxon>
        <taxon>Diplogasteromorpha</taxon>
        <taxon>Diplogasteroidea</taxon>
        <taxon>Neodiplogasteridae</taxon>
        <taxon>Pristionchus</taxon>
    </lineage>
</organism>
<name>A0AAN5D998_9BILA</name>
<evidence type="ECO:0000259" key="5">
    <source>
        <dbReference type="PROSITE" id="PS50001"/>
    </source>
</evidence>
<dbReference type="Pfam" id="PF00018">
    <property type="entry name" value="SH3_1"/>
    <property type="match status" value="1"/>
</dbReference>
<dbReference type="SMART" id="SM00252">
    <property type="entry name" value="SH2"/>
    <property type="match status" value="1"/>
</dbReference>
<evidence type="ECO:0000256" key="1">
    <source>
        <dbReference type="ARBA" id="ARBA00022443"/>
    </source>
</evidence>
<keyword evidence="8" id="KW-1185">Reference proteome</keyword>
<keyword evidence="2 3" id="KW-0727">SH2 domain</keyword>
<dbReference type="PROSITE" id="PS50002">
    <property type="entry name" value="SH3"/>
    <property type="match status" value="1"/>
</dbReference>
<dbReference type="CDD" id="cd11804">
    <property type="entry name" value="SH3_GRB2_like_N"/>
    <property type="match status" value="1"/>
</dbReference>
<evidence type="ECO:0000313" key="7">
    <source>
        <dbReference type="EMBL" id="GMR59136.1"/>
    </source>
</evidence>
<dbReference type="InterPro" id="IPR000980">
    <property type="entry name" value="SH2"/>
</dbReference>
<dbReference type="GO" id="GO:0016477">
    <property type="term" value="P:cell migration"/>
    <property type="evidence" value="ECO:0007669"/>
    <property type="project" value="TreeGrafter"/>
</dbReference>
<evidence type="ECO:0000313" key="8">
    <source>
        <dbReference type="Proteomes" id="UP001328107"/>
    </source>
</evidence>
<feature type="domain" description="SH3" evidence="6">
    <location>
        <begin position="1"/>
        <end position="59"/>
    </location>
</feature>
<dbReference type="InterPro" id="IPR036860">
    <property type="entry name" value="SH2_dom_sf"/>
</dbReference>
<dbReference type="InterPro" id="IPR051184">
    <property type="entry name" value="Tyrosine-phos_adapter"/>
</dbReference>
<dbReference type="PANTHER" id="PTHR19969">
    <property type="entry name" value="SH2-SH3 ADAPTOR PROTEIN-RELATED"/>
    <property type="match status" value="1"/>
</dbReference>
<evidence type="ECO:0000256" key="3">
    <source>
        <dbReference type="PROSITE-ProRule" id="PRU00191"/>
    </source>
</evidence>
<dbReference type="SMART" id="SM00326">
    <property type="entry name" value="SH3"/>
    <property type="match status" value="1"/>
</dbReference>
<dbReference type="PANTHER" id="PTHR19969:SF19">
    <property type="entry name" value="SH2 DOMAIN-CONTAINING PROTEIN"/>
    <property type="match status" value="1"/>
</dbReference>
<keyword evidence="1 4" id="KW-0728">SH3 domain</keyword>
<sequence length="164" mass="19072">MEAIAEYDFVATDSEEELSFRRGQLLKVLDMEEDEHWFRADLDGKEGFVPKNYLRIMPCSWFVGRLAPAELTEKLKKMPPGSFLVRHSQSQKGDYAISVKEPAHDVVQHYRIKRDQGSYSVWDMNFRSLNGLVEYYSQFSISRMTKSILVKPRREPDLSSTVQS</sequence>
<dbReference type="Gene3D" id="3.30.505.10">
    <property type="entry name" value="SH2 domain"/>
    <property type="match status" value="1"/>
</dbReference>
<dbReference type="GO" id="GO:0005737">
    <property type="term" value="C:cytoplasm"/>
    <property type="evidence" value="ECO:0007669"/>
    <property type="project" value="TreeGrafter"/>
</dbReference>
<dbReference type="SUPFAM" id="SSF55550">
    <property type="entry name" value="SH2 domain"/>
    <property type="match status" value="1"/>
</dbReference>
<dbReference type="EMBL" id="BTRK01000006">
    <property type="protein sequence ID" value="GMR59136.1"/>
    <property type="molecule type" value="Genomic_DNA"/>
</dbReference>
<dbReference type="Pfam" id="PF00017">
    <property type="entry name" value="SH2"/>
    <property type="match status" value="1"/>
</dbReference>
<feature type="domain" description="SH2" evidence="5">
    <location>
        <begin position="61"/>
        <end position="153"/>
    </location>
</feature>
<dbReference type="PROSITE" id="PS50001">
    <property type="entry name" value="SH2"/>
    <property type="match status" value="1"/>
</dbReference>